<name>A0A5J4NYJ4_9TREM</name>
<feature type="compositionally biased region" description="Acidic residues" evidence="2">
    <location>
        <begin position="188"/>
        <end position="217"/>
    </location>
</feature>
<dbReference type="AlphaFoldDB" id="A0A5J4NYJ4"/>
<feature type="compositionally biased region" description="Basic and acidic residues" evidence="2">
    <location>
        <begin position="250"/>
        <end position="259"/>
    </location>
</feature>
<protein>
    <submittedName>
        <fullName evidence="4">Microfibrillar-associated protein 1</fullName>
    </submittedName>
</protein>
<feature type="compositionally biased region" description="Acidic residues" evidence="2">
    <location>
        <begin position="149"/>
        <end position="158"/>
    </location>
</feature>
<evidence type="ECO:0000256" key="2">
    <source>
        <dbReference type="SAM" id="MobiDB-lite"/>
    </source>
</evidence>
<evidence type="ECO:0000259" key="3">
    <source>
        <dbReference type="Pfam" id="PF06991"/>
    </source>
</evidence>
<gene>
    <name evidence="4" type="ORF">DEA37_0000250</name>
</gene>
<reference evidence="4 5" key="1">
    <citation type="journal article" date="2019" name="Gigascience">
        <title>Whole-genome sequence of the oriental lung fluke Paragonimus westermani.</title>
        <authorList>
            <person name="Oey H."/>
            <person name="Zakrzewski M."/>
            <person name="Narain K."/>
            <person name="Devi K.R."/>
            <person name="Agatsuma T."/>
            <person name="Nawaratna S."/>
            <person name="Gobert G.N."/>
            <person name="Jones M.K."/>
            <person name="Ragan M.A."/>
            <person name="McManus D.P."/>
            <person name="Krause L."/>
        </authorList>
    </citation>
    <scope>NUCLEOTIDE SEQUENCE [LARGE SCALE GENOMIC DNA]</scope>
    <source>
        <strain evidence="4 5">IND2009</strain>
    </source>
</reference>
<evidence type="ECO:0000313" key="4">
    <source>
        <dbReference type="EMBL" id="KAA3680705.1"/>
    </source>
</evidence>
<feature type="domain" description="Micro-fibrillar-associated protein 1 C-terminal" evidence="3">
    <location>
        <begin position="214"/>
        <end position="428"/>
    </location>
</feature>
<proteinExistence type="inferred from homology"/>
<dbReference type="InterPro" id="IPR033194">
    <property type="entry name" value="MFAP1"/>
</dbReference>
<evidence type="ECO:0000256" key="1">
    <source>
        <dbReference type="ARBA" id="ARBA00008155"/>
    </source>
</evidence>
<feature type="region of interest" description="Disordered" evidence="2">
    <location>
        <begin position="275"/>
        <end position="303"/>
    </location>
</feature>
<dbReference type="InterPro" id="IPR009730">
    <property type="entry name" value="MFAP1_C"/>
</dbReference>
<feature type="compositionally biased region" description="Basic and acidic residues" evidence="2">
    <location>
        <begin position="99"/>
        <end position="113"/>
    </location>
</feature>
<feature type="region of interest" description="Disordered" evidence="2">
    <location>
        <begin position="173"/>
        <end position="219"/>
    </location>
</feature>
<evidence type="ECO:0000313" key="5">
    <source>
        <dbReference type="Proteomes" id="UP000324629"/>
    </source>
</evidence>
<feature type="compositionally biased region" description="Acidic residues" evidence="2">
    <location>
        <begin position="283"/>
        <end position="292"/>
    </location>
</feature>
<dbReference type="EMBL" id="QNGE01000373">
    <property type="protein sequence ID" value="KAA3680705.1"/>
    <property type="molecule type" value="Genomic_DNA"/>
</dbReference>
<dbReference type="PANTHER" id="PTHR15327">
    <property type="entry name" value="MICROFIBRIL-ASSOCIATED PROTEIN"/>
    <property type="match status" value="1"/>
</dbReference>
<organism evidence="4 5">
    <name type="scientific">Paragonimus westermani</name>
    <dbReference type="NCBI Taxonomy" id="34504"/>
    <lineage>
        <taxon>Eukaryota</taxon>
        <taxon>Metazoa</taxon>
        <taxon>Spiralia</taxon>
        <taxon>Lophotrochozoa</taxon>
        <taxon>Platyhelminthes</taxon>
        <taxon>Trematoda</taxon>
        <taxon>Digenea</taxon>
        <taxon>Plagiorchiida</taxon>
        <taxon>Troglotremata</taxon>
        <taxon>Troglotrematidae</taxon>
        <taxon>Paragonimus</taxon>
    </lineage>
</organism>
<feature type="region of interest" description="Disordered" evidence="2">
    <location>
        <begin position="239"/>
        <end position="259"/>
    </location>
</feature>
<comment type="caution">
    <text evidence="4">The sequence shown here is derived from an EMBL/GenBank/DDBJ whole genome shotgun (WGS) entry which is preliminary data.</text>
</comment>
<sequence>MTTVPVTQQVHSTAGAVPVKNEKGQMYMVKVKVQRYVAGKKPDFASSSSSDSETGQASESVKEIKAFTSRPAFTKGRTKDSGDAFDDGTDNHLTAAEQEDPRFRRLTKAKEQFSESSDDEDPEDRLARHKKYRRSGQYSEESPPHSGEELDDDEELDETELARKRELIRRKALAARQTADNEKTETNWVDEADEAVEADDEEELEYSEEEYTSSEDEIAPKLKPVFVRACDRVTLQAKHKADQMAEEAELESKRLTEERRKTTLKLLESELRREAEEAHAIEDALDALDSDEGQGNPQAEQEEYEKWKVRELRRIRRDRELREAAIQEKNEIERIRQMTDEQRREEFIRNPKQITNQAVKGRYKFLQKYYHRGAFFVSTMEDEVFQRDFAQPTLEDHFDKTKLPEVMQVKNFGRAGRTKYTHLVDQDTTVFDSPWSTSNPHNVKFQSTHGGGFKQVFDKSTALGQSKKKAG</sequence>
<keyword evidence="5" id="KW-1185">Reference proteome</keyword>
<feature type="compositionally biased region" description="Low complexity" evidence="2">
    <location>
        <begin position="46"/>
        <end position="59"/>
    </location>
</feature>
<feature type="region of interest" description="Disordered" evidence="2">
    <location>
        <begin position="40"/>
        <end position="158"/>
    </location>
</feature>
<dbReference type="Proteomes" id="UP000324629">
    <property type="component" value="Unassembled WGS sequence"/>
</dbReference>
<dbReference type="Pfam" id="PF06991">
    <property type="entry name" value="MFAP1"/>
    <property type="match status" value="1"/>
</dbReference>
<accession>A0A5J4NYJ4</accession>
<comment type="similarity">
    <text evidence="1">Belongs to the MFAP1 family.</text>
</comment>